<gene>
    <name evidence="1" type="ORF">VITFI_CDS3555</name>
</gene>
<dbReference type="Proteomes" id="UP000199729">
    <property type="component" value="Plasmid pVF2"/>
</dbReference>
<dbReference type="AlphaFoldDB" id="A0A221KJW8"/>
<evidence type="ECO:0000313" key="2">
    <source>
        <dbReference type="Proteomes" id="UP000199729"/>
    </source>
</evidence>
<dbReference type="InterPro" id="IPR053842">
    <property type="entry name" value="NikA-like"/>
</dbReference>
<name>A0A221KJW8_VITFI</name>
<keyword evidence="1" id="KW-0614">Plasmid</keyword>
<keyword evidence="2" id="KW-1185">Reference proteome</keyword>
<sequence length="106" mass="11874">MPFEVKEGEPLTERIGVRVTATEKVKLRADADDAGLSVSELVRRRYFGRKIVAHADEKMIRHLNRIGGLLKHVHNESGGTYSAETARALRQVYAFIDQLANRGADQ</sequence>
<organism evidence="1 2">
    <name type="scientific">Vitreoscilla filiformis</name>
    <dbReference type="NCBI Taxonomy" id="63"/>
    <lineage>
        <taxon>Bacteria</taxon>
        <taxon>Pseudomonadati</taxon>
        <taxon>Pseudomonadota</taxon>
        <taxon>Betaproteobacteria</taxon>
        <taxon>Neisseriales</taxon>
        <taxon>Neisseriaceae</taxon>
        <taxon>Vitreoscilla</taxon>
    </lineage>
</organism>
<accession>A0A221KJW8</accession>
<evidence type="ECO:0000313" key="1">
    <source>
        <dbReference type="EMBL" id="ASM79332.1"/>
    </source>
</evidence>
<proteinExistence type="predicted"/>
<dbReference type="EMBL" id="CP022425">
    <property type="protein sequence ID" value="ASM79332.1"/>
    <property type="molecule type" value="Genomic_DNA"/>
</dbReference>
<dbReference type="RefSeq" id="WP_089418483.1">
    <property type="nucleotide sequence ID" value="NZ_CP022425.1"/>
</dbReference>
<reference evidence="1 2" key="1">
    <citation type="submission" date="2017-07" db="EMBL/GenBank/DDBJ databases">
        <title>Complete Genome Sequence of the cosmetic ferment Vitreoscilla filiformis (ATCC15551).</title>
        <authorList>
            <person name="Contreras S."/>
            <person name="Sagory-Zalkind P."/>
            <person name="Blanquart H."/>
            <person name="Iltis A."/>
            <person name="Morand S.C."/>
        </authorList>
    </citation>
    <scope>NUCLEOTIDE SEQUENCE [LARGE SCALE GENOMIC DNA]</scope>
    <source>
        <strain evidence="1 2">ATCC 15551</strain>
        <plasmid evidence="2">Plasmid pvf2</plasmid>
    </source>
</reference>
<dbReference type="KEGG" id="vff:VITFI_CDS3555"/>
<protein>
    <submittedName>
        <fullName evidence="1">MobB mobilization protein</fullName>
    </submittedName>
</protein>
<dbReference type="Pfam" id="PF21983">
    <property type="entry name" value="NikA-like"/>
    <property type="match status" value="1"/>
</dbReference>
<geneLocation type="plasmid" evidence="2">
    <name>pvf2</name>
</geneLocation>
<dbReference type="OrthoDB" id="9152966at2"/>